<evidence type="ECO:0000256" key="1">
    <source>
        <dbReference type="ARBA" id="ARBA00003456"/>
    </source>
</evidence>
<dbReference type="GO" id="GO:0005886">
    <property type="term" value="C:plasma membrane"/>
    <property type="evidence" value="ECO:0007669"/>
    <property type="project" value="UniProtKB-SubCell"/>
</dbReference>
<dbReference type="EMBL" id="BDCO01000002">
    <property type="protein sequence ID" value="GAT33224.1"/>
    <property type="molecule type" value="Genomic_DNA"/>
</dbReference>
<dbReference type="Pfam" id="PF00231">
    <property type="entry name" value="ATP-synt"/>
    <property type="match status" value="1"/>
</dbReference>
<dbReference type="NCBIfam" id="TIGR01146">
    <property type="entry name" value="ATPsyn_F1gamma"/>
    <property type="match status" value="1"/>
</dbReference>
<evidence type="ECO:0000256" key="4">
    <source>
        <dbReference type="ARBA" id="ARBA00022448"/>
    </source>
</evidence>
<evidence type="ECO:0000256" key="5">
    <source>
        <dbReference type="ARBA" id="ARBA00022781"/>
    </source>
</evidence>
<dbReference type="InterPro" id="IPR000131">
    <property type="entry name" value="ATP_synth_F1_gsu"/>
</dbReference>
<keyword evidence="4 11" id="KW-0813">Transport</keyword>
<dbReference type="CDD" id="cd12151">
    <property type="entry name" value="F1-ATPase_gamma"/>
    <property type="match status" value="1"/>
</dbReference>
<evidence type="ECO:0000256" key="11">
    <source>
        <dbReference type="HAMAP-Rule" id="MF_00815"/>
    </source>
</evidence>
<dbReference type="GO" id="GO:0042777">
    <property type="term" value="P:proton motive force-driven plasma membrane ATP synthesis"/>
    <property type="evidence" value="ECO:0007669"/>
    <property type="project" value="UniProtKB-UniRule"/>
</dbReference>
<evidence type="ECO:0000256" key="8">
    <source>
        <dbReference type="ARBA" id="ARBA00023196"/>
    </source>
</evidence>
<evidence type="ECO:0000256" key="2">
    <source>
        <dbReference type="ARBA" id="ARBA00004170"/>
    </source>
</evidence>
<dbReference type="OrthoDB" id="9812769at2"/>
<dbReference type="FunCoup" id="A0A146G8K3">
    <property type="interactions" value="409"/>
</dbReference>
<comment type="function">
    <text evidence="1 11">Produces ATP from ADP in the presence of a proton gradient across the membrane. The gamma chain is believed to be important in regulating ATPase activity and the flow of protons through the CF(0) complex.</text>
</comment>
<dbReference type="GO" id="GO:0009579">
    <property type="term" value="C:thylakoid"/>
    <property type="evidence" value="ECO:0007669"/>
    <property type="project" value="UniProtKB-SubCell"/>
</dbReference>
<dbReference type="HAMAP" id="MF_00815">
    <property type="entry name" value="ATP_synth_gamma_bact"/>
    <property type="match status" value="1"/>
</dbReference>
<organism evidence="12 13">
    <name type="scientific">Terrimicrobium sacchariphilum</name>
    <dbReference type="NCBI Taxonomy" id="690879"/>
    <lineage>
        <taxon>Bacteria</taxon>
        <taxon>Pseudomonadati</taxon>
        <taxon>Verrucomicrobiota</taxon>
        <taxon>Terrimicrobiia</taxon>
        <taxon>Terrimicrobiales</taxon>
        <taxon>Terrimicrobiaceae</taxon>
        <taxon>Terrimicrobium</taxon>
    </lineage>
</organism>
<dbReference type="InParanoid" id="A0A146G8K3"/>
<comment type="caution">
    <text evidence="12">The sequence shown here is derived from an EMBL/GenBank/DDBJ whole genome shotgun (WGS) entry which is preliminary data.</text>
</comment>
<evidence type="ECO:0000256" key="10">
    <source>
        <dbReference type="ARBA" id="ARBA00060385"/>
    </source>
</evidence>
<dbReference type="PANTHER" id="PTHR11693:SF22">
    <property type="entry name" value="ATP SYNTHASE SUBUNIT GAMMA, MITOCHONDRIAL"/>
    <property type="match status" value="1"/>
</dbReference>
<dbReference type="FunFam" id="1.10.287.80:FF:000003">
    <property type="entry name" value="ATP synthase gamma chain, chloroplastic"/>
    <property type="match status" value="1"/>
</dbReference>
<dbReference type="RefSeq" id="WP_075078983.1">
    <property type="nucleotide sequence ID" value="NZ_BDCO01000002.1"/>
</dbReference>
<proteinExistence type="inferred from homology"/>
<keyword evidence="11" id="KW-1003">Cell membrane</keyword>
<keyword evidence="5 11" id="KW-0375">Hydrogen ion transport</keyword>
<dbReference type="Gene3D" id="3.40.1380.10">
    <property type="match status" value="1"/>
</dbReference>
<keyword evidence="7 11" id="KW-0472">Membrane</keyword>
<dbReference type="GO" id="GO:0045259">
    <property type="term" value="C:proton-transporting ATP synthase complex"/>
    <property type="evidence" value="ECO:0007669"/>
    <property type="project" value="UniProtKB-KW"/>
</dbReference>
<dbReference type="GO" id="GO:0046933">
    <property type="term" value="F:proton-transporting ATP synthase activity, rotational mechanism"/>
    <property type="evidence" value="ECO:0007669"/>
    <property type="project" value="UniProtKB-UniRule"/>
</dbReference>
<dbReference type="GO" id="GO:0005524">
    <property type="term" value="F:ATP binding"/>
    <property type="evidence" value="ECO:0007669"/>
    <property type="project" value="UniProtKB-UniRule"/>
</dbReference>
<gene>
    <name evidence="11" type="primary">atpG</name>
    <name evidence="12" type="ORF">TSACC_21634</name>
</gene>
<dbReference type="PRINTS" id="PR00126">
    <property type="entry name" value="ATPASEGAMMA"/>
</dbReference>
<reference evidence="13" key="1">
    <citation type="journal article" date="2017" name="Genome Announc.">
        <title>Draft Genome Sequence of Terrimicrobium sacchariphilum NM-5T, a Facultative Anaerobic Soil Bacterium of the Class Spartobacteria.</title>
        <authorList>
            <person name="Qiu Y.L."/>
            <person name="Tourlousse D.M."/>
            <person name="Matsuura N."/>
            <person name="Ohashi A."/>
            <person name="Sekiguchi Y."/>
        </authorList>
    </citation>
    <scope>NUCLEOTIDE SEQUENCE [LARGE SCALE GENOMIC DNA]</scope>
    <source>
        <strain evidence="13">NM-5</strain>
    </source>
</reference>
<dbReference type="AlphaFoldDB" id="A0A146G8K3"/>
<keyword evidence="8 11" id="KW-0139">CF(1)</keyword>
<dbReference type="SUPFAM" id="SSF52943">
    <property type="entry name" value="ATP synthase (F1-ATPase), gamma subunit"/>
    <property type="match status" value="1"/>
</dbReference>
<dbReference type="PANTHER" id="PTHR11693">
    <property type="entry name" value="ATP SYNTHASE GAMMA CHAIN"/>
    <property type="match status" value="1"/>
</dbReference>
<evidence type="ECO:0000256" key="6">
    <source>
        <dbReference type="ARBA" id="ARBA00023065"/>
    </source>
</evidence>
<evidence type="ECO:0000313" key="13">
    <source>
        <dbReference type="Proteomes" id="UP000076023"/>
    </source>
</evidence>
<comment type="subunit">
    <text evidence="11">F-type ATPases have 2 components, CF(1) - the catalytic core - and CF(0) - the membrane proton channel. CF(1) has five subunits: alpha(3), beta(3), gamma(1), delta(1), epsilon(1). CF(0) has three main subunits: a, b and c.</text>
</comment>
<dbReference type="InterPro" id="IPR035968">
    <property type="entry name" value="ATP_synth_F1_ATPase_gsu"/>
</dbReference>
<evidence type="ECO:0000256" key="9">
    <source>
        <dbReference type="ARBA" id="ARBA00023310"/>
    </source>
</evidence>
<evidence type="ECO:0000313" key="12">
    <source>
        <dbReference type="EMBL" id="GAT33224.1"/>
    </source>
</evidence>
<evidence type="ECO:0000256" key="3">
    <source>
        <dbReference type="ARBA" id="ARBA00007681"/>
    </source>
</evidence>
<dbReference type="Proteomes" id="UP000076023">
    <property type="component" value="Unassembled WGS sequence"/>
</dbReference>
<keyword evidence="13" id="KW-1185">Reference proteome</keyword>
<evidence type="ECO:0000256" key="7">
    <source>
        <dbReference type="ARBA" id="ARBA00023136"/>
    </source>
</evidence>
<dbReference type="Gene3D" id="1.10.287.80">
    <property type="entry name" value="ATP synthase, gamma subunit, helix hairpin domain"/>
    <property type="match status" value="1"/>
</dbReference>
<keyword evidence="9 11" id="KW-0066">ATP synthesis</keyword>
<protein>
    <recommendedName>
        <fullName evidence="11">ATP synthase gamma chain</fullName>
    </recommendedName>
    <alternativeName>
        <fullName evidence="11">ATP synthase F1 sector gamma subunit</fullName>
    </alternativeName>
    <alternativeName>
        <fullName evidence="11">F-ATPase gamma subunit</fullName>
    </alternativeName>
</protein>
<dbReference type="STRING" id="690879.TSACC_21634"/>
<accession>A0A146G8K3</accession>
<sequence length="289" mass="32264">MASLRDIRRRIKSVKNTAQITKAMQMVAASKMRKAQEAALHGRPYAVTLNRVLVTLRDTVDENIHPLLEKRDEIKQELVILISTDKGLCGGLNTNLFREASAYDREKTQFISIGRKGTQFLARTKRKMIADFALKDHPSFLEVKAISQFAIDKFLAHEVDKVTVLFPRFVNTLNQLPTALPLLPITSLAELGLAEEEGEKTSSGAGMNFEPNAHSVLDAIMPFYVHFELYQMILGSRASEHSARMVAMKNATDNAKQIVKDLTLEYNKARQAAITKEILEIATAQLALG</sequence>
<comment type="similarity">
    <text evidence="3 11">Belongs to the ATPase gamma chain family.</text>
</comment>
<name>A0A146G8K3_TERSA</name>
<keyword evidence="6 11" id="KW-0406">Ion transport</keyword>
<comment type="subcellular location">
    <subcellularLocation>
        <location evidence="11">Cell membrane</location>
        <topology evidence="11">Peripheral membrane protein</topology>
    </subcellularLocation>
    <subcellularLocation>
        <location evidence="2">Membrane</location>
        <topology evidence="2">Peripheral membrane protein</topology>
    </subcellularLocation>
    <subcellularLocation>
        <location evidence="10">Thylakoid</location>
    </subcellularLocation>
</comment>